<evidence type="ECO:0000313" key="3">
    <source>
        <dbReference type="EMBL" id="MCV7628145.1"/>
    </source>
</evidence>
<reference evidence="3" key="1">
    <citation type="submission" date="2023-06" db="EMBL/GenBank/DDBJ databases">
        <title>lsaBGC provides a comprehensive framework for evolutionary analysis of biosynthetic gene clusters within focal taxa.</title>
        <authorList>
            <person name="Salamzade R."/>
            <person name="Sandstrom S."/>
            <person name="Kalan L.R."/>
        </authorList>
    </citation>
    <scope>NUCLEOTIDE SEQUENCE</scope>
    <source>
        <strain evidence="3">P3-SID899</strain>
    </source>
</reference>
<dbReference type="InterPro" id="IPR025443">
    <property type="entry name" value="DUF4307"/>
</dbReference>
<sequence length="148" mass="16007">MSHHAPAVRAQDPTLANRYGTDHTRPGRRRLWAGLGGLGLVVAVLLSVWIGLNMSVGAIEYKDVGFTIEDDGHATVTFQASVPEGVQAECDVLVTDSHAAPVGFRTVRLETLPADRRDSPSDAQQRYTVDVRTVVRGDSGIVETCRKV</sequence>
<feature type="region of interest" description="Disordered" evidence="1">
    <location>
        <begin position="1"/>
        <end position="23"/>
    </location>
</feature>
<organism evidence="3 4">
    <name type="scientific">Micrococcus luteus</name>
    <name type="common">Micrococcus lysodeikticus</name>
    <dbReference type="NCBI Taxonomy" id="1270"/>
    <lineage>
        <taxon>Bacteria</taxon>
        <taxon>Bacillati</taxon>
        <taxon>Actinomycetota</taxon>
        <taxon>Actinomycetes</taxon>
        <taxon>Micrococcales</taxon>
        <taxon>Micrococcaceae</taxon>
        <taxon>Micrococcus</taxon>
    </lineage>
</organism>
<protein>
    <submittedName>
        <fullName evidence="3">DUF4307 domain-containing protein</fullName>
    </submittedName>
</protein>
<dbReference type="EMBL" id="JALXKZ020000002">
    <property type="protein sequence ID" value="MCV7628145.1"/>
    <property type="molecule type" value="Genomic_DNA"/>
</dbReference>
<keyword evidence="2" id="KW-0812">Transmembrane</keyword>
<proteinExistence type="predicted"/>
<evidence type="ECO:0000313" key="4">
    <source>
        <dbReference type="Proteomes" id="UP001205867"/>
    </source>
</evidence>
<name>A0AAP3AHF8_MICLU</name>
<dbReference type="Pfam" id="PF14155">
    <property type="entry name" value="DUF4307"/>
    <property type="match status" value="1"/>
</dbReference>
<gene>
    <name evidence="3" type="ORF">M3A82_002135</name>
</gene>
<dbReference type="RefSeq" id="WP_248101164.1">
    <property type="nucleotide sequence ID" value="NZ_JAHXNJ010000002.1"/>
</dbReference>
<evidence type="ECO:0000256" key="1">
    <source>
        <dbReference type="SAM" id="MobiDB-lite"/>
    </source>
</evidence>
<dbReference type="AlphaFoldDB" id="A0AAP3AHF8"/>
<feature type="transmembrane region" description="Helical" evidence="2">
    <location>
        <begin position="31"/>
        <end position="52"/>
    </location>
</feature>
<keyword evidence="2" id="KW-0472">Membrane</keyword>
<keyword evidence="2" id="KW-1133">Transmembrane helix</keyword>
<evidence type="ECO:0000256" key="2">
    <source>
        <dbReference type="SAM" id="Phobius"/>
    </source>
</evidence>
<accession>A0AAP3AHF8</accession>
<comment type="caution">
    <text evidence="3">The sequence shown here is derived from an EMBL/GenBank/DDBJ whole genome shotgun (WGS) entry which is preliminary data.</text>
</comment>
<dbReference type="Proteomes" id="UP001205867">
    <property type="component" value="Unassembled WGS sequence"/>
</dbReference>